<dbReference type="Gene3D" id="3.60.120.10">
    <property type="entry name" value="Anthranilate synthase"/>
    <property type="match status" value="1"/>
</dbReference>
<dbReference type="Proteomes" id="UP000638353">
    <property type="component" value="Unassembled WGS sequence"/>
</dbReference>
<dbReference type="PRINTS" id="PR00095">
    <property type="entry name" value="ANTSNTHASEI"/>
</dbReference>
<gene>
    <name evidence="2" type="ORF">GCM10010334_15930</name>
</gene>
<dbReference type="PANTHER" id="PTHR11236:SF18">
    <property type="entry name" value="AMINODEOXYCHORISMATE SYNTHASE"/>
    <property type="match status" value="1"/>
</dbReference>
<dbReference type="GO" id="GO:0046820">
    <property type="term" value="F:4-amino-4-deoxychorismate synthase activity"/>
    <property type="evidence" value="ECO:0007669"/>
    <property type="project" value="TreeGrafter"/>
</dbReference>
<proteinExistence type="predicted"/>
<reference evidence="2" key="1">
    <citation type="journal article" date="2014" name="Int. J. Syst. Evol. Microbiol.">
        <title>Complete genome sequence of Corynebacterium casei LMG S-19264T (=DSM 44701T), isolated from a smear-ripened cheese.</title>
        <authorList>
            <consortium name="US DOE Joint Genome Institute (JGI-PGF)"/>
            <person name="Walter F."/>
            <person name="Albersmeier A."/>
            <person name="Kalinowski J."/>
            <person name="Ruckert C."/>
        </authorList>
    </citation>
    <scope>NUCLEOTIDE SEQUENCE</scope>
    <source>
        <strain evidence="2">JCM 4637</strain>
    </source>
</reference>
<dbReference type="GO" id="GO:0005737">
    <property type="term" value="C:cytoplasm"/>
    <property type="evidence" value="ECO:0007669"/>
    <property type="project" value="TreeGrafter"/>
</dbReference>
<protein>
    <recommendedName>
        <fullName evidence="1">Chorismate-utilising enzyme C-terminal domain-containing protein</fullName>
    </recommendedName>
</protein>
<dbReference type="AlphaFoldDB" id="A0A919C8M6"/>
<dbReference type="GO" id="GO:0008153">
    <property type="term" value="P:4-aminobenzoate biosynthetic process"/>
    <property type="evidence" value="ECO:0007669"/>
    <property type="project" value="TreeGrafter"/>
</dbReference>
<reference evidence="2" key="2">
    <citation type="submission" date="2020-09" db="EMBL/GenBank/DDBJ databases">
        <authorList>
            <person name="Sun Q."/>
            <person name="Ohkuma M."/>
        </authorList>
    </citation>
    <scope>NUCLEOTIDE SEQUENCE</scope>
    <source>
        <strain evidence="2">JCM 4637</strain>
    </source>
</reference>
<dbReference type="InterPro" id="IPR019999">
    <property type="entry name" value="Anth_synth_I-like"/>
</dbReference>
<dbReference type="InterPro" id="IPR005801">
    <property type="entry name" value="ADC_synthase"/>
</dbReference>
<evidence type="ECO:0000259" key="1">
    <source>
        <dbReference type="Pfam" id="PF00425"/>
    </source>
</evidence>
<dbReference type="InterPro" id="IPR005802">
    <property type="entry name" value="ADC_synth_comp_1"/>
</dbReference>
<evidence type="ECO:0000313" key="2">
    <source>
        <dbReference type="EMBL" id="GHC85600.1"/>
    </source>
</evidence>
<organism evidence="2 3">
    <name type="scientific">Streptomyces finlayi</name>
    <dbReference type="NCBI Taxonomy" id="67296"/>
    <lineage>
        <taxon>Bacteria</taxon>
        <taxon>Bacillati</taxon>
        <taxon>Actinomycetota</taxon>
        <taxon>Actinomycetes</taxon>
        <taxon>Kitasatosporales</taxon>
        <taxon>Streptomycetaceae</taxon>
        <taxon>Streptomyces</taxon>
    </lineage>
</organism>
<dbReference type="PANTHER" id="PTHR11236">
    <property type="entry name" value="AMINOBENZOATE/ANTHRANILATE SYNTHASE"/>
    <property type="match status" value="1"/>
</dbReference>
<dbReference type="GO" id="GO:0009396">
    <property type="term" value="P:folic acid-containing compound biosynthetic process"/>
    <property type="evidence" value="ECO:0007669"/>
    <property type="project" value="InterPro"/>
</dbReference>
<dbReference type="InterPro" id="IPR015890">
    <property type="entry name" value="Chorismate_C"/>
</dbReference>
<feature type="domain" description="Chorismate-utilising enzyme C-terminal" evidence="1">
    <location>
        <begin position="13"/>
        <end position="267"/>
    </location>
</feature>
<dbReference type="GO" id="GO:0000162">
    <property type="term" value="P:L-tryptophan biosynthetic process"/>
    <property type="evidence" value="ECO:0007669"/>
    <property type="project" value="TreeGrafter"/>
</dbReference>
<dbReference type="SUPFAM" id="SSF56322">
    <property type="entry name" value="ADC synthase"/>
    <property type="match status" value="1"/>
</dbReference>
<dbReference type="Pfam" id="PF00425">
    <property type="entry name" value="Chorismate_bind"/>
    <property type="match status" value="1"/>
</dbReference>
<name>A0A919C8M6_9ACTN</name>
<dbReference type="NCBIfam" id="TIGR00553">
    <property type="entry name" value="pabB"/>
    <property type="match status" value="1"/>
</dbReference>
<dbReference type="EMBL" id="BMVC01000003">
    <property type="protein sequence ID" value="GHC85600.1"/>
    <property type="molecule type" value="Genomic_DNA"/>
</dbReference>
<evidence type="ECO:0000313" key="3">
    <source>
        <dbReference type="Proteomes" id="UP000638353"/>
    </source>
</evidence>
<sequence length="290" mass="31330">MESLAEIQLPHERDDYLRLIDACHEEIAAGESYEICLTNLAAAEHALDPWEGYPALRRFSPAPYAALLRFGALSVLSSSPERFLRLSAERIAESKPIKGTRPRGATAREDQEIIDGLRGSEKDRAENLMIVDLVRNDLGRHAETGSVEVSKLFDVETYATVHQLVSTVRARLRTDRSPVDLVRAAFPAGSMTGAPKTRTMQIIDRLESGPRGIYSGAIGYFSLSGAVDLSVAIRTAVVTPGRVRYGVGGAVVALSDAEEEFEETAVKAAPLLALIGAAFPGRRSANAVRG</sequence>
<accession>A0A919C8M6</accession>
<comment type="caution">
    <text evidence="2">The sequence shown here is derived from an EMBL/GenBank/DDBJ whole genome shotgun (WGS) entry which is preliminary data.</text>
</comment>